<organism evidence="8 9">
    <name type="scientific">Seongchinamella sediminis</name>
    <dbReference type="NCBI Taxonomy" id="2283635"/>
    <lineage>
        <taxon>Bacteria</taxon>
        <taxon>Pseudomonadati</taxon>
        <taxon>Pseudomonadota</taxon>
        <taxon>Gammaproteobacteria</taxon>
        <taxon>Cellvibrionales</taxon>
        <taxon>Halieaceae</taxon>
        <taxon>Seongchinamella</taxon>
    </lineage>
</organism>
<keyword evidence="5" id="KW-0862">Zinc</keyword>
<gene>
    <name evidence="8" type="ORF">DWB85_11540</name>
</gene>
<keyword evidence="2" id="KW-0645">Protease</keyword>
<dbReference type="Proteomes" id="UP000265509">
    <property type="component" value="Unassembled WGS sequence"/>
</dbReference>
<dbReference type="PANTHER" id="PTHR22726">
    <property type="entry name" value="METALLOENDOPEPTIDASE OMA1"/>
    <property type="match status" value="1"/>
</dbReference>
<reference evidence="8 9" key="1">
    <citation type="submission" date="2018-07" db="EMBL/GenBank/DDBJ databases">
        <title>Halioglobus sp. genome submission.</title>
        <authorList>
            <person name="Ye M.-Q."/>
            <person name="Du Z.-J."/>
        </authorList>
    </citation>
    <scope>NUCLEOTIDE SEQUENCE [LARGE SCALE GENOMIC DNA]</scope>
    <source>
        <strain evidence="8 9">U0301</strain>
    </source>
</reference>
<evidence type="ECO:0000256" key="5">
    <source>
        <dbReference type="ARBA" id="ARBA00022833"/>
    </source>
</evidence>
<dbReference type="Gene3D" id="3.30.2010.10">
    <property type="entry name" value="Metalloproteases ('zincins'), catalytic domain"/>
    <property type="match status" value="1"/>
</dbReference>
<keyword evidence="9" id="KW-1185">Reference proteome</keyword>
<evidence type="ECO:0000256" key="4">
    <source>
        <dbReference type="ARBA" id="ARBA00022801"/>
    </source>
</evidence>
<dbReference type="InterPro" id="IPR051156">
    <property type="entry name" value="Mito/Outer_Membr_Metalloprot"/>
</dbReference>
<name>A0A3L7DYM2_9GAMM</name>
<evidence type="ECO:0000313" key="9">
    <source>
        <dbReference type="Proteomes" id="UP000265509"/>
    </source>
</evidence>
<evidence type="ECO:0000313" key="8">
    <source>
        <dbReference type="EMBL" id="RLQ21640.1"/>
    </source>
</evidence>
<dbReference type="InterPro" id="IPR001915">
    <property type="entry name" value="Peptidase_M48"/>
</dbReference>
<dbReference type="GO" id="GO:0046872">
    <property type="term" value="F:metal ion binding"/>
    <property type="evidence" value="ECO:0007669"/>
    <property type="project" value="UniProtKB-KW"/>
</dbReference>
<dbReference type="OrthoDB" id="9810445at2"/>
<evidence type="ECO:0000256" key="3">
    <source>
        <dbReference type="ARBA" id="ARBA00022723"/>
    </source>
</evidence>
<sequence>MRFTCPWAGPSSITSSAWGADMGKLRQLHRELTLDRAAGTGLSRRFSARLAVVSALLLQSACVTSVITPELETRAGNSMSQQVADQIGLYMDPELERYLDMVGQRLVDALEDTPYQFQFALVDQAEPNAFASPGGFIYVSRGLMAQINDEAELAGVLAHEISHVTRRHHVRQAGRSLGAGLLTLPGRAVGVVSSDLGQMINAPIEHAGKLYLSSYSRAQESEADAYGMRLASAAGYEPLALADALEGIENSLFLLTGEHHQATYLDTHPTTPRRVAEIDRLARELHTVPAQALADRKLLYRYLDGLWWGPQNPQQGIFRDNLFLSADLGLAVSFPAGWQTVNTPRFVGAMEPDGEAYLALGLNPGEFSPDTYATALINRMRDRTGLQPVASRDFRIGQWPAHLVRYDDDGEAGLVSLYYVFLNSGSHSFTFMAMGREPHRQSLQTSVMGIAPLSSAQAATIGGLRLRIASINAGESLTDWSRRVGSSWSPAFTAAVNGLEETAPVTAQRELKYVRRERYASGQ</sequence>
<evidence type="ECO:0000259" key="7">
    <source>
        <dbReference type="Pfam" id="PF01435"/>
    </source>
</evidence>
<feature type="domain" description="Peptidase M48" evidence="7">
    <location>
        <begin position="95"/>
        <end position="280"/>
    </location>
</feature>
<keyword evidence="4" id="KW-0378">Hydrolase</keyword>
<dbReference type="PANTHER" id="PTHR22726:SF1">
    <property type="entry name" value="METALLOENDOPEPTIDASE OMA1, MITOCHONDRIAL"/>
    <property type="match status" value="1"/>
</dbReference>
<accession>A0A3L7DYM2</accession>
<evidence type="ECO:0000256" key="6">
    <source>
        <dbReference type="ARBA" id="ARBA00023049"/>
    </source>
</evidence>
<evidence type="ECO:0000256" key="1">
    <source>
        <dbReference type="ARBA" id="ARBA00001947"/>
    </source>
</evidence>
<dbReference type="Pfam" id="PF01435">
    <property type="entry name" value="Peptidase_M48"/>
    <property type="match status" value="1"/>
</dbReference>
<dbReference type="GO" id="GO:0051603">
    <property type="term" value="P:proteolysis involved in protein catabolic process"/>
    <property type="evidence" value="ECO:0007669"/>
    <property type="project" value="TreeGrafter"/>
</dbReference>
<dbReference type="AlphaFoldDB" id="A0A3L7DYM2"/>
<keyword evidence="3" id="KW-0479">Metal-binding</keyword>
<dbReference type="GO" id="GO:0004222">
    <property type="term" value="F:metalloendopeptidase activity"/>
    <property type="evidence" value="ECO:0007669"/>
    <property type="project" value="InterPro"/>
</dbReference>
<protein>
    <recommendedName>
        <fullName evidence="7">Peptidase M48 domain-containing protein</fullName>
    </recommendedName>
</protein>
<comment type="caution">
    <text evidence="8">The sequence shown here is derived from an EMBL/GenBank/DDBJ whole genome shotgun (WGS) entry which is preliminary data.</text>
</comment>
<comment type="cofactor">
    <cofactor evidence="1">
        <name>Zn(2+)</name>
        <dbReference type="ChEBI" id="CHEBI:29105"/>
    </cofactor>
</comment>
<dbReference type="EMBL" id="QRAN01000011">
    <property type="protein sequence ID" value="RLQ21640.1"/>
    <property type="molecule type" value="Genomic_DNA"/>
</dbReference>
<proteinExistence type="predicted"/>
<evidence type="ECO:0000256" key="2">
    <source>
        <dbReference type="ARBA" id="ARBA00022670"/>
    </source>
</evidence>
<dbReference type="GO" id="GO:0016020">
    <property type="term" value="C:membrane"/>
    <property type="evidence" value="ECO:0007669"/>
    <property type="project" value="TreeGrafter"/>
</dbReference>
<keyword evidence="6" id="KW-0482">Metalloprotease</keyword>